<reference evidence="1" key="1">
    <citation type="journal article" date="2015" name="Nature">
        <title>Complex archaea that bridge the gap between prokaryotes and eukaryotes.</title>
        <authorList>
            <person name="Spang A."/>
            <person name="Saw J.H."/>
            <person name="Jorgensen S.L."/>
            <person name="Zaremba-Niedzwiedzka K."/>
            <person name="Martijn J."/>
            <person name="Lind A.E."/>
            <person name="van Eijk R."/>
            <person name="Schleper C."/>
            <person name="Guy L."/>
            <person name="Ettema T.J."/>
        </authorList>
    </citation>
    <scope>NUCLEOTIDE SEQUENCE</scope>
</reference>
<proteinExistence type="predicted"/>
<evidence type="ECO:0000313" key="1">
    <source>
        <dbReference type="EMBL" id="KKN62182.1"/>
    </source>
</evidence>
<comment type="caution">
    <text evidence="1">The sequence shown here is derived from an EMBL/GenBank/DDBJ whole genome shotgun (WGS) entry which is preliminary data.</text>
</comment>
<dbReference type="EMBL" id="LAZR01000633">
    <property type="protein sequence ID" value="KKN62182.1"/>
    <property type="molecule type" value="Genomic_DNA"/>
</dbReference>
<name>A0A0F9SIP2_9ZZZZ</name>
<accession>A0A0F9SIP2</accession>
<protein>
    <submittedName>
        <fullName evidence="1">Uncharacterized protein</fullName>
    </submittedName>
</protein>
<dbReference type="AlphaFoldDB" id="A0A0F9SIP2"/>
<sequence length="63" mass="7284">MEKSLKVDCNVLKRLLLAILSDKPIEEKMNDMCDECPYLVKEKCAGAPPLTLEDIYEPDEERR</sequence>
<gene>
    <name evidence="1" type="ORF">LCGC14_0514610</name>
</gene>
<organism evidence="1">
    <name type="scientific">marine sediment metagenome</name>
    <dbReference type="NCBI Taxonomy" id="412755"/>
    <lineage>
        <taxon>unclassified sequences</taxon>
        <taxon>metagenomes</taxon>
        <taxon>ecological metagenomes</taxon>
    </lineage>
</organism>